<comment type="subunit">
    <text evidence="3">Interacts with FLNA and FLNB.</text>
</comment>
<feature type="region of interest" description="Disordered" evidence="6">
    <location>
        <begin position="20"/>
        <end position="94"/>
    </location>
</feature>
<evidence type="ECO:0000256" key="2">
    <source>
        <dbReference type="ARBA" id="ARBA00009886"/>
    </source>
</evidence>
<comment type="subcellular location">
    <subcellularLocation>
        <location evidence="1">Cytoplasm</location>
        <location evidence="1">Cytoskeleton</location>
    </subcellularLocation>
</comment>
<organism evidence="7 8">
    <name type="scientific">Patiria miniata</name>
    <name type="common">Bat star</name>
    <name type="synonym">Asterina miniata</name>
    <dbReference type="NCBI Taxonomy" id="46514"/>
    <lineage>
        <taxon>Eukaryota</taxon>
        <taxon>Metazoa</taxon>
        <taxon>Echinodermata</taxon>
        <taxon>Eleutherozoa</taxon>
        <taxon>Asterozoa</taxon>
        <taxon>Asteroidea</taxon>
        <taxon>Valvatacea</taxon>
        <taxon>Valvatida</taxon>
        <taxon>Asterinidae</taxon>
        <taxon>Patiria</taxon>
    </lineage>
</organism>
<dbReference type="GO" id="GO:0061181">
    <property type="term" value="P:regulation of chondrocyte development"/>
    <property type="evidence" value="ECO:0007669"/>
    <property type="project" value="InterPro"/>
</dbReference>
<evidence type="ECO:0000313" key="7">
    <source>
        <dbReference type="EnsemblMetazoa" id="XP_038056843.1"/>
    </source>
</evidence>
<sequence>MVFIPLQRSILKIRQEVTEKDIDPADIPFGPQSPAHTRSKRLSSGESLSNSSYSGASSSYSRTDSGSESDSCFSEESEDEDGAARPGEDGYPVPYRRYTESVTLTERAPYQRRHYGLEWVIQDTRRSFREEVRLQLGAKPTTTYSTTTQCFINSKFRRYRDAVYMIPGAAILSPPKTFTTTVVVFPKFPRRNVVSSLEHHAGKTIKWYRVAVELEARDFVSVKLVHLS</sequence>
<protein>
    <submittedName>
        <fullName evidence="7">Uncharacterized protein</fullName>
    </submittedName>
</protein>
<evidence type="ECO:0000313" key="8">
    <source>
        <dbReference type="Proteomes" id="UP000887568"/>
    </source>
</evidence>
<evidence type="ECO:0000256" key="5">
    <source>
        <dbReference type="ARBA" id="ARBA00023212"/>
    </source>
</evidence>
<dbReference type="GO" id="GO:0061572">
    <property type="term" value="P:actin filament bundle organization"/>
    <property type="evidence" value="ECO:0007669"/>
    <property type="project" value="InterPro"/>
</dbReference>
<dbReference type="RefSeq" id="XP_038056843.1">
    <property type="nucleotide sequence ID" value="XM_038200915.1"/>
</dbReference>
<dbReference type="Proteomes" id="UP000887568">
    <property type="component" value="Unplaced"/>
</dbReference>
<keyword evidence="5" id="KW-0206">Cytoskeleton</keyword>
<accession>A0A913ZYY5</accession>
<comment type="similarity">
    <text evidence="2">Belongs to the Refilin family.</text>
</comment>
<evidence type="ECO:0000256" key="4">
    <source>
        <dbReference type="ARBA" id="ARBA00022490"/>
    </source>
</evidence>
<dbReference type="EnsemblMetazoa" id="XM_038200915.1">
    <property type="protein sequence ID" value="XP_038056843.1"/>
    <property type="gene ID" value="LOC119728606"/>
</dbReference>
<dbReference type="GO" id="GO:0031005">
    <property type="term" value="F:filamin binding"/>
    <property type="evidence" value="ECO:0007669"/>
    <property type="project" value="InterPro"/>
</dbReference>
<feature type="compositionally biased region" description="Low complexity" evidence="6">
    <location>
        <begin position="42"/>
        <end position="72"/>
    </location>
</feature>
<evidence type="ECO:0000256" key="6">
    <source>
        <dbReference type="SAM" id="MobiDB-lite"/>
    </source>
</evidence>
<evidence type="ECO:0000256" key="1">
    <source>
        <dbReference type="ARBA" id="ARBA00004245"/>
    </source>
</evidence>
<keyword evidence="4" id="KW-0963">Cytoplasm</keyword>
<dbReference type="GO" id="GO:0005856">
    <property type="term" value="C:cytoskeleton"/>
    <property type="evidence" value="ECO:0007669"/>
    <property type="project" value="UniProtKB-SubCell"/>
</dbReference>
<dbReference type="AlphaFoldDB" id="A0A913ZYY5"/>
<proteinExistence type="inferred from homology"/>
<reference evidence="7" key="1">
    <citation type="submission" date="2022-11" db="UniProtKB">
        <authorList>
            <consortium name="EnsemblMetazoa"/>
        </authorList>
    </citation>
    <scope>IDENTIFICATION</scope>
</reference>
<dbReference type="GeneID" id="119728606"/>
<evidence type="ECO:0000256" key="3">
    <source>
        <dbReference type="ARBA" id="ARBA00011189"/>
    </source>
</evidence>
<dbReference type="Pfam" id="PF15068">
    <property type="entry name" value="FAM101"/>
    <property type="match status" value="1"/>
</dbReference>
<name>A0A913ZYY5_PATMI</name>
<dbReference type="OrthoDB" id="10041847at2759"/>
<dbReference type="InterPro" id="IPR028215">
    <property type="entry name" value="Refilin"/>
</dbReference>
<keyword evidence="8" id="KW-1185">Reference proteome</keyword>